<feature type="transmembrane region" description="Helical" evidence="1">
    <location>
        <begin position="21"/>
        <end position="40"/>
    </location>
</feature>
<dbReference type="RefSeq" id="WP_157085965.1">
    <property type="nucleotide sequence ID" value="NZ_CP136137.1"/>
</dbReference>
<keyword evidence="1" id="KW-0472">Membrane</keyword>
<sequence length="374" mass="41251">MNYYMLDDVVGAKVSRTKRNYLLFRFGPVLIVSVLAFSHLDDRPGERFLIAALIGVGHVAISVWRLNPLMRGSGNRGRRWYLYQILVLIASFVAIAFAFLVEWILGEVLPTWSDYFAAVVTAMLVVVIGGAIRATTSTGPGVGSADIDEYEAKYKRIVDEVALAYGVDRSFANALIACEEFQRPSWFRKLEFRLAWSRSIRTFGLGQSSVDPESSIKEQIAAVLAGMGDLRDPGTGHLSSNRMRAAAESINEGDGYVEFVMSVYYSIQSGVNTCNAIGPDGNPLVVCGRSLLDRGKWKIEGDCYAGISGVELVLAQSIYDVEWLPSNIPGRKAWRCRLPIDASSVVVRVENSSASHVVDRPYPREDFAIQVGIY</sequence>
<keyword evidence="1" id="KW-0812">Transmembrane</keyword>
<feature type="transmembrane region" description="Helical" evidence="1">
    <location>
        <begin position="85"/>
        <end position="106"/>
    </location>
</feature>
<feature type="transmembrane region" description="Helical" evidence="1">
    <location>
        <begin position="46"/>
        <end position="64"/>
    </location>
</feature>
<dbReference type="Proteomes" id="UP001479933">
    <property type="component" value="Chromosome"/>
</dbReference>
<organism evidence="2 3">
    <name type="scientific">Gordonia hydrophobica</name>
    <dbReference type="NCBI Taxonomy" id="40516"/>
    <lineage>
        <taxon>Bacteria</taxon>
        <taxon>Bacillati</taxon>
        <taxon>Actinomycetota</taxon>
        <taxon>Actinomycetes</taxon>
        <taxon>Mycobacteriales</taxon>
        <taxon>Gordoniaceae</taxon>
        <taxon>Gordonia</taxon>
    </lineage>
</organism>
<accession>A0ABZ2TY00</accession>
<reference evidence="2 3" key="1">
    <citation type="journal article" date="2023" name="Virus Evol.">
        <title>Computational host range prediction-The good, the bad, and the ugly.</title>
        <authorList>
            <person name="Howell A.A."/>
            <person name="Versoza C.J."/>
            <person name="Pfeifer S.P."/>
        </authorList>
    </citation>
    <scope>NUCLEOTIDE SEQUENCE [LARGE SCALE GENOMIC DNA]</scope>
    <source>
        <strain evidence="2 3">1610/1b</strain>
    </source>
</reference>
<gene>
    <name evidence="2" type="ORF">RVF87_14675</name>
</gene>
<evidence type="ECO:0000313" key="2">
    <source>
        <dbReference type="EMBL" id="WYY06306.1"/>
    </source>
</evidence>
<proteinExistence type="predicted"/>
<dbReference type="EMBL" id="CP136137">
    <property type="protein sequence ID" value="WYY06306.1"/>
    <property type="molecule type" value="Genomic_DNA"/>
</dbReference>
<protein>
    <submittedName>
        <fullName evidence="2">Uncharacterized protein</fullName>
    </submittedName>
</protein>
<name>A0ABZ2TY00_9ACTN</name>
<feature type="transmembrane region" description="Helical" evidence="1">
    <location>
        <begin position="112"/>
        <end position="132"/>
    </location>
</feature>
<keyword evidence="3" id="KW-1185">Reference proteome</keyword>
<evidence type="ECO:0000256" key="1">
    <source>
        <dbReference type="SAM" id="Phobius"/>
    </source>
</evidence>
<evidence type="ECO:0000313" key="3">
    <source>
        <dbReference type="Proteomes" id="UP001479933"/>
    </source>
</evidence>
<keyword evidence="1" id="KW-1133">Transmembrane helix</keyword>